<accession>A0AA88KCD8</accession>
<dbReference type="RefSeq" id="XP_044542949.1">
    <property type="nucleotide sequence ID" value="XM_044687566.1"/>
</dbReference>
<keyword evidence="2" id="KW-1185">Reference proteome</keyword>
<name>A0AA88KCD8_NAELO</name>
<dbReference type="Gene3D" id="3.90.550.20">
    <property type="match status" value="1"/>
</dbReference>
<organism evidence="1 2">
    <name type="scientific">Naegleria lovaniensis</name>
    <name type="common">Amoeba</name>
    <dbReference type="NCBI Taxonomy" id="51637"/>
    <lineage>
        <taxon>Eukaryota</taxon>
        <taxon>Discoba</taxon>
        <taxon>Heterolobosea</taxon>
        <taxon>Tetramitia</taxon>
        <taxon>Eutetramitia</taxon>
        <taxon>Vahlkampfiidae</taxon>
        <taxon>Naegleria</taxon>
    </lineage>
</organism>
<dbReference type="InterPro" id="IPR029044">
    <property type="entry name" value="Nucleotide-diphossugar_trans"/>
</dbReference>
<dbReference type="InterPro" id="IPR039367">
    <property type="entry name" value="Och1-like"/>
</dbReference>
<dbReference type="Proteomes" id="UP000816034">
    <property type="component" value="Unassembled WGS sequence"/>
</dbReference>
<gene>
    <name evidence="1" type="ORF">C9374_011864</name>
</gene>
<reference evidence="1 2" key="1">
    <citation type="journal article" date="2018" name="BMC Genomics">
        <title>The genome of Naegleria lovaniensis, the basis for a comparative approach to unravel pathogenicity factors of the human pathogenic amoeba N. fowleri.</title>
        <authorList>
            <person name="Liechti N."/>
            <person name="Schurch N."/>
            <person name="Bruggmann R."/>
            <person name="Wittwer M."/>
        </authorList>
    </citation>
    <scope>NUCLEOTIDE SEQUENCE [LARGE SCALE GENOMIC DNA]</scope>
    <source>
        <strain evidence="1 2">ATCC 30569</strain>
    </source>
</reference>
<dbReference type="GeneID" id="68104318"/>
<dbReference type="InterPro" id="IPR007577">
    <property type="entry name" value="GlycoTrfase_DXD_sugar-bd_CS"/>
</dbReference>
<dbReference type="GO" id="GO:0006487">
    <property type="term" value="P:protein N-linked glycosylation"/>
    <property type="evidence" value="ECO:0007669"/>
    <property type="project" value="TreeGrafter"/>
</dbReference>
<dbReference type="EMBL" id="PYSW02000051">
    <property type="protein sequence ID" value="KAG2373775.1"/>
    <property type="molecule type" value="Genomic_DNA"/>
</dbReference>
<protein>
    <submittedName>
        <fullName evidence="1">Uncharacterized protein</fullName>
    </submittedName>
</protein>
<evidence type="ECO:0000313" key="1">
    <source>
        <dbReference type="EMBL" id="KAG2373775.1"/>
    </source>
</evidence>
<dbReference type="GO" id="GO:0000136">
    <property type="term" value="C:mannan polymerase complex"/>
    <property type="evidence" value="ECO:0007669"/>
    <property type="project" value="TreeGrafter"/>
</dbReference>
<dbReference type="AlphaFoldDB" id="A0AA88KCD8"/>
<proteinExistence type="predicted"/>
<dbReference type="PANTHER" id="PTHR31834">
    <property type="entry name" value="INITIATION-SPECIFIC ALPHA-1,6-MANNOSYLTRANSFERASE"/>
    <property type="match status" value="1"/>
</dbReference>
<comment type="caution">
    <text evidence="1">The sequence shown here is derived from an EMBL/GenBank/DDBJ whole genome shotgun (WGS) entry which is preliminary data.</text>
</comment>
<dbReference type="SUPFAM" id="SSF53448">
    <property type="entry name" value="Nucleotide-diphospho-sugar transferases"/>
    <property type="match status" value="1"/>
</dbReference>
<evidence type="ECO:0000313" key="2">
    <source>
        <dbReference type="Proteomes" id="UP000816034"/>
    </source>
</evidence>
<sequence>MSYRYNTSRRKGQMSSLYPHALVPLDCTHEEELRASFPKPPSNRQIPKIIHQTYKPSNENELPKGMRAAMASFKNLNCNYSYRYYGDEEALQMLMEHFGKDSDEVYAFQHLIPGAYKIDFWRYAVLWIHGGYYADADMVLRESLDSWISPNATFVLPVELGLPFFGFNIAFMGSVPRHPLLRIAMDMVIYNVKNKYLPQVPGEEGDEEPSFRATLAVTGPILMGKAFNRYLNEPDEAPHNIAKAECLQIQILGFCKLPYGPPSSSEFLTTIPNVENFDICEGRSVIRFKYPGYDSEQKYSGEPHYVVQYHRKQIFL</sequence>
<dbReference type="GO" id="GO:0000009">
    <property type="term" value="F:alpha-1,6-mannosyltransferase activity"/>
    <property type="evidence" value="ECO:0007669"/>
    <property type="project" value="InterPro"/>
</dbReference>
<dbReference type="Pfam" id="PF04488">
    <property type="entry name" value="Gly_transf_sug"/>
    <property type="match status" value="1"/>
</dbReference>
<dbReference type="PANTHER" id="PTHR31834:SF1">
    <property type="entry name" value="INITIATION-SPECIFIC ALPHA-1,6-MANNOSYLTRANSFERASE"/>
    <property type="match status" value="1"/>
</dbReference>